<sequence>MTPHIVFLQGMPSPFFQRVGHCLVERGWRVTRINLCPGDWLFWHDQYSVAYRGSYTAWPDYIRAFFQREQVSDLMLLGEQRYYHREAVAVAQELGIRVTVTDFGYLRPDWITLERDGMSGASHFPKDPQEIHALAQQAVVLDWGARFTDNALQMAVGDLSYNFSNLLAWALGFPRYRRSDRRPPTIPYTIASGWRLLGNRLRQRRITQQVEEITGGSQPYYLFPIQLNFDFQIIAYSPFPQMEDALERVFVSFARHAPPESLLVVKEHPWDPALPNWERYVRRRARELGLAERIRYLRGGQLNQLIQKARGVVLVNSSTALRVLQLHRPLQVLGSAVFDIPGLSHQDGLDRFWTEGREPDPQLREDFFTALAATVQVRGVFFQEPGLSEAVIETCQRLATHSVGQLSVREEDQEDAQDA</sequence>
<dbReference type="Proteomes" id="UP001197378">
    <property type="component" value="Unassembled WGS sequence"/>
</dbReference>
<organism evidence="1 2">
    <name type="scientific">Igneacidithiobacillus copahuensis</name>
    <dbReference type="NCBI Taxonomy" id="2724909"/>
    <lineage>
        <taxon>Bacteria</taxon>
        <taxon>Pseudomonadati</taxon>
        <taxon>Pseudomonadota</taxon>
        <taxon>Acidithiobacillia</taxon>
        <taxon>Acidithiobacillales</taxon>
        <taxon>Acidithiobacillaceae</taxon>
        <taxon>Igneacidithiobacillus</taxon>
    </lineage>
</organism>
<dbReference type="AlphaFoldDB" id="A0AAE3CKJ6"/>
<proteinExistence type="predicted"/>
<name>A0AAE3CKJ6_9PROT</name>
<dbReference type="GO" id="GO:0015774">
    <property type="term" value="P:polysaccharide transport"/>
    <property type="evidence" value="ECO:0007669"/>
    <property type="project" value="InterPro"/>
</dbReference>
<evidence type="ECO:0000313" key="1">
    <source>
        <dbReference type="EMBL" id="MBU2788886.1"/>
    </source>
</evidence>
<gene>
    <name evidence="1" type="ORF">HFQ13_11860</name>
</gene>
<dbReference type="InterPro" id="IPR007833">
    <property type="entry name" value="Capsule_polysaccharide_synth"/>
</dbReference>
<keyword evidence="2" id="KW-1185">Reference proteome</keyword>
<reference evidence="1" key="1">
    <citation type="journal article" date="2021" name="ISME J.">
        <title>Genomic evolution of the class Acidithiobacillia: deep-branching Proteobacteria living in extreme acidic conditions.</title>
        <authorList>
            <person name="Moya-Beltran A."/>
            <person name="Beard S."/>
            <person name="Rojas-Villalobos C."/>
            <person name="Issotta F."/>
            <person name="Gallardo Y."/>
            <person name="Ulloa R."/>
            <person name="Giaveno A."/>
            <person name="Degli Esposti M."/>
            <person name="Johnson D.B."/>
            <person name="Quatrini R."/>
        </authorList>
    </citation>
    <scope>NUCLEOTIDE SEQUENCE</scope>
    <source>
        <strain evidence="1">VAN18-1</strain>
    </source>
</reference>
<protein>
    <submittedName>
        <fullName evidence="1">Capsular biosynthesis protein</fullName>
    </submittedName>
</protein>
<dbReference type="Pfam" id="PF05159">
    <property type="entry name" value="Capsule_synth"/>
    <property type="match status" value="1"/>
</dbReference>
<dbReference type="CDD" id="cd16441">
    <property type="entry name" value="beta_Kdo_transferase_KpsS"/>
    <property type="match status" value="1"/>
</dbReference>
<dbReference type="EMBL" id="JAAXYO010000165">
    <property type="protein sequence ID" value="MBU2788886.1"/>
    <property type="molecule type" value="Genomic_DNA"/>
</dbReference>
<evidence type="ECO:0000313" key="2">
    <source>
        <dbReference type="Proteomes" id="UP001197378"/>
    </source>
</evidence>
<dbReference type="RefSeq" id="WP_215870959.1">
    <property type="nucleotide sequence ID" value="NZ_JAAXYO010000165.1"/>
</dbReference>
<accession>A0AAE3CKJ6</accession>
<dbReference type="GO" id="GO:0000271">
    <property type="term" value="P:polysaccharide biosynthetic process"/>
    <property type="evidence" value="ECO:0007669"/>
    <property type="project" value="InterPro"/>
</dbReference>
<comment type="caution">
    <text evidence="1">The sequence shown here is derived from an EMBL/GenBank/DDBJ whole genome shotgun (WGS) entry which is preliminary data.</text>
</comment>